<keyword evidence="4" id="KW-1185">Reference proteome</keyword>
<name>A0A8H3WHX3_9PEZI</name>
<dbReference type="InterPro" id="IPR029063">
    <property type="entry name" value="SAM-dependent_MTases_sf"/>
</dbReference>
<dbReference type="GO" id="GO:0032259">
    <property type="term" value="P:methylation"/>
    <property type="evidence" value="ECO:0007669"/>
    <property type="project" value="UniProtKB-KW"/>
</dbReference>
<dbReference type="AlphaFoldDB" id="A0A8H3WHX3"/>
<dbReference type="EMBL" id="WOWK01000040">
    <property type="protein sequence ID" value="KAF0324902.1"/>
    <property type="molecule type" value="Genomic_DNA"/>
</dbReference>
<accession>A0A8H3WHX3</accession>
<evidence type="ECO:0000313" key="3">
    <source>
        <dbReference type="EMBL" id="KAF0324902.1"/>
    </source>
</evidence>
<keyword evidence="3" id="KW-0489">Methyltransferase</keyword>
<comment type="caution">
    <text evidence="3">The sequence shown here is derived from an EMBL/GenBank/DDBJ whole genome shotgun (WGS) entry which is preliminary data.</text>
</comment>
<sequence length="746" mass="83570">MSAPNDTLSPTPAAAPTAMAGSQPGSGDIQDADEPQIAIDPQAQDIDDAASDIGSSVASSKTSLAESIYNFRVENGRTYHRYKDGKYFYPNDEKESDRLDLQHHLFLLSLEGKLGLSPPNEEGYKVKRVLDVGTGTGIWAIEFGDIHPEAEIIGVDLSPPQAEVPPNVRFEVDDIEEPWLFSRPFDYIHSRMMTSSISNWKQFVQRAYDNLTPGGYLELQEIDLLPQSDDGTLGSDAAIVRSSVLLGQAATLLNRSFQDIPDLVNVMRNVGFIDIHIKKIKWPTNTWPADPRYKLLGEWAHENCMSGIEGWIMAPLTRALGWKKEEVQVFLIEIRKELRDRSIHAYWPAIPTLHKPHEETGMSASNDASATTAEGTAPAATTPSAASPTAQPPATGAQPTEEEQIVPDDEQPVDDAASDLGGVSHDLSLFSVQILNYLQSIASSRTSLSESIYNYRLENGRTYHRYKEGKYQYPNDDRELERLDLQHHMFDLCLDGKLGVAPPNDKDSGVHRVLDVGTGTGLWAIEFGEAHPEAEVLGVDLSPPQAEVPPNVIFEVDDIDEPWIYSRPFDYIHSRMMNSSISDWRQFIQKAYDNLTPGGYLELKEVDLMPESDDGTLPTDSALNKTYTLIGEALKVFGRPFQDVLPLVDMMKEVGFVDLYVKKFKWPTNTWPRDSHFKEIGEWANVNYLSGIEGWVMAPLTRALGWKKEEVQVLLIDVRKEFNDRNIHAYWSWYAIYGKKPEADTQ</sequence>
<feature type="region of interest" description="Disordered" evidence="2">
    <location>
        <begin position="1"/>
        <end position="43"/>
    </location>
</feature>
<gene>
    <name evidence="3" type="ORF">GQ607_007795</name>
</gene>
<dbReference type="CDD" id="cd02440">
    <property type="entry name" value="AdoMet_MTases"/>
    <property type="match status" value="2"/>
</dbReference>
<dbReference type="PANTHER" id="PTHR43591">
    <property type="entry name" value="METHYLTRANSFERASE"/>
    <property type="match status" value="1"/>
</dbReference>
<evidence type="ECO:0000256" key="1">
    <source>
        <dbReference type="ARBA" id="ARBA00038158"/>
    </source>
</evidence>
<keyword evidence="3" id="KW-0808">Transferase</keyword>
<dbReference type="PANTHER" id="PTHR43591:SF24">
    <property type="entry name" value="2-METHOXY-6-POLYPRENYL-1,4-BENZOQUINOL METHYLASE, MITOCHONDRIAL"/>
    <property type="match status" value="1"/>
</dbReference>
<feature type="region of interest" description="Disordered" evidence="2">
    <location>
        <begin position="355"/>
        <end position="406"/>
    </location>
</feature>
<dbReference type="Pfam" id="PF13489">
    <property type="entry name" value="Methyltransf_23"/>
    <property type="match status" value="2"/>
</dbReference>
<dbReference type="GO" id="GO:0008168">
    <property type="term" value="F:methyltransferase activity"/>
    <property type="evidence" value="ECO:0007669"/>
    <property type="project" value="UniProtKB-KW"/>
</dbReference>
<comment type="similarity">
    <text evidence="1">Belongs to the methyltransferase superfamily. LaeA methyltransferase family.</text>
</comment>
<reference evidence="3 4" key="1">
    <citation type="submission" date="2019-12" db="EMBL/GenBank/DDBJ databases">
        <title>A genome sequence resource for the geographically widespread anthracnose pathogen Colletotrichum asianum.</title>
        <authorList>
            <person name="Meng Y."/>
        </authorList>
    </citation>
    <scope>NUCLEOTIDE SEQUENCE [LARGE SCALE GENOMIC DNA]</scope>
    <source>
        <strain evidence="3 4">ICMP 18580</strain>
    </source>
</reference>
<feature type="compositionally biased region" description="Low complexity" evidence="2">
    <location>
        <begin position="10"/>
        <end position="20"/>
    </location>
</feature>
<evidence type="ECO:0000313" key="4">
    <source>
        <dbReference type="Proteomes" id="UP000434172"/>
    </source>
</evidence>
<protein>
    <submittedName>
        <fullName evidence="3">Methyltransferase domain-containing protein</fullName>
    </submittedName>
</protein>
<proteinExistence type="inferred from homology"/>
<evidence type="ECO:0000256" key="2">
    <source>
        <dbReference type="SAM" id="MobiDB-lite"/>
    </source>
</evidence>
<dbReference type="OrthoDB" id="2013972at2759"/>
<organism evidence="3 4">
    <name type="scientific">Colletotrichum asianum</name>
    <dbReference type="NCBI Taxonomy" id="702518"/>
    <lineage>
        <taxon>Eukaryota</taxon>
        <taxon>Fungi</taxon>
        <taxon>Dikarya</taxon>
        <taxon>Ascomycota</taxon>
        <taxon>Pezizomycotina</taxon>
        <taxon>Sordariomycetes</taxon>
        <taxon>Hypocreomycetidae</taxon>
        <taxon>Glomerellales</taxon>
        <taxon>Glomerellaceae</taxon>
        <taxon>Colletotrichum</taxon>
        <taxon>Colletotrichum gloeosporioides species complex</taxon>
    </lineage>
</organism>
<dbReference type="Proteomes" id="UP000434172">
    <property type="component" value="Unassembled WGS sequence"/>
</dbReference>
<feature type="compositionally biased region" description="Low complexity" evidence="2">
    <location>
        <begin position="368"/>
        <end position="399"/>
    </location>
</feature>
<dbReference type="Gene3D" id="3.40.50.150">
    <property type="entry name" value="Vaccinia Virus protein VP39"/>
    <property type="match status" value="2"/>
</dbReference>
<dbReference type="SUPFAM" id="SSF53335">
    <property type="entry name" value="S-adenosyl-L-methionine-dependent methyltransferases"/>
    <property type="match status" value="2"/>
</dbReference>